<dbReference type="Proteomes" id="UP001222027">
    <property type="component" value="Unassembled WGS sequence"/>
</dbReference>
<evidence type="ECO:0000256" key="2">
    <source>
        <dbReference type="SAM" id="SignalP"/>
    </source>
</evidence>
<sequence>MSCCARRRRVVFFLLLLVSLVLWLSTTRCGQAARLLDEADYSSSPDTTKKLGKRDPVDCWVDNNGEQHCEQRTPVTEGDPPGKPTPGPFRCTIGGCPPP</sequence>
<keyword evidence="4" id="KW-1185">Reference proteome</keyword>
<keyword evidence="2" id="KW-0732">Signal</keyword>
<comment type="caution">
    <text evidence="3">The sequence shown here is derived from an EMBL/GenBank/DDBJ whole genome shotgun (WGS) entry which is preliminary data.</text>
</comment>
<evidence type="ECO:0000256" key="1">
    <source>
        <dbReference type="SAM" id="MobiDB-lite"/>
    </source>
</evidence>
<proteinExistence type="predicted"/>
<organism evidence="3 4">
    <name type="scientific">Ensete ventricosum</name>
    <name type="common">Abyssinian banana</name>
    <name type="synonym">Musa ensete</name>
    <dbReference type="NCBI Taxonomy" id="4639"/>
    <lineage>
        <taxon>Eukaryota</taxon>
        <taxon>Viridiplantae</taxon>
        <taxon>Streptophyta</taxon>
        <taxon>Embryophyta</taxon>
        <taxon>Tracheophyta</taxon>
        <taxon>Spermatophyta</taxon>
        <taxon>Magnoliopsida</taxon>
        <taxon>Liliopsida</taxon>
        <taxon>Zingiberales</taxon>
        <taxon>Musaceae</taxon>
        <taxon>Ensete</taxon>
    </lineage>
</organism>
<dbReference type="AlphaFoldDB" id="A0AAV8Q0N6"/>
<gene>
    <name evidence="3" type="ORF">OPV22_027626</name>
</gene>
<feature type="region of interest" description="Disordered" evidence="1">
    <location>
        <begin position="68"/>
        <end position="99"/>
    </location>
</feature>
<feature type="chain" id="PRO_5043485269" evidence="2">
    <location>
        <begin position="33"/>
        <end position="99"/>
    </location>
</feature>
<dbReference type="EMBL" id="JAQQAF010000008">
    <property type="protein sequence ID" value="KAJ8465074.1"/>
    <property type="molecule type" value="Genomic_DNA"/>
</dbReference>
<feature type="signal peptide" evidence="2">
    <location>
        <begin position="1"/>
        <end position="32"/>
    </location>
</feature>
<name>A0AAV8Q0N6_ENSVE</name>
<protein>
    <submittedName>
        <fullName evidence="3">Uncharacterized protein</fullName>
    </submittedName>
</protein>
<evidence type="ECO:0000313" key="3">
    <source>
        <dbReference type="EMBL" id="KAJ8465074.1"/>
    </source>
</evidence>
<accession>A0AAV8Q0N6</accession>
<evidence type="ECO:0000313" key="4">
    <source>
        <dbReference type="Proteomes" id="UP001222027"/>
    </source>
</evidence>
<reference evidence="3 4" key="1">
    <citation type="submission" date="2022-12" db="EMBL/GenBank/DDBJ databases">
        <title>Chromosome-scale assembly of the Ensete ventricosum genome.</title>
        <authorList>
            <person name="Dussert Y."/>
            <person name="Stocks J."/>
            <person name="Wendawek A."/>
            <person name="Woldeyes F."/>
            <person name="Nichols R.A."/>
            <person name="Borrell J.S."/>
        </authorList>
    </citation>
    <scope>NUCLEOTIDE SEQUENCE [LARGE SCALE GENOMIC DNA]</scope>
    <source>
        <strain evidence="4">cv. Maze</strain>
        <tissue evidence="3">Seeds</tissue>
    </source>
</reference>